<gene>
    <name evidence="1" type="ordered locus">Halru_0264</name>
</gene>
<dbReference type="RefSeq" id="WP_015299606.1">
    <property type="nucleotide sequence ID" value="NC_019964.1"/>
</dbReference>
<dbReference type="HOGENOM" id="CLU_775245_0_0_2"/>
<dbReference type="EMBL" id="CP003050">
    <property type="protein sequence ID" value="AGB14910.1"/>
    <property type="molecule type" value="Genomic_DNA"/>
</dbReference>
<accession>L0I5W3</accession>
<dbReference type="GeneID" id="14375572"/>
<dbReference type="AlphaFoldDB" id="L0I5W3"/>
<evidence type="ECO:0000313" key="2">
    <source>
        <dbReference type="Proteomes" id="UP000010846"/>
    </source>
</evidence>
<dbReference type="InterPro" id="IPR043504">
    <property type="entry name" value="Peptidase_S1_PA_chymotrypsin"/>
</dbReference>
<keyword evidence="2" id="KW-1185">Reference proteome</keyword>
<protein>
    <submittedName>
        <fullName evidence="1">Uncharacterized protein</fullName>
    </submittedName>
</protein>
<reference evidence="1" key="1">
    <citation type="submission" date="2011-09" db="EMBL/GenBank/DDBJ databases">
        <title>Complete sequence of Halovivax ruber XH-70.</title>
        <authorList>
            <consortium name="US DOE Joint Genome Institute"/>
            <person name="Lucas S."/>
            <person name="Han J."/>
            <person name="Lapidus A."/>
            <person name="Cheng J.-F."/>
            <person name="Goodwin L."/>
            <person name="Pitluck S."/>
            <person name="Peters L."/>
            <person name="Mikhailova N."/>
            <person name="Davenport K."/>
            <person name="Detter J.C."/>
            <person name="Han C."/>
            <person name="Tapia R."/>
            <person name="Land M."/>
            <person name="Hauser L."/>
            <person name="Kyrpides N."/>
            <person name="Ivanova N."/>
            <person name="Pagani I."/>
            <person name="Sproer C."/>
            <person name="Anderson I."/>
            <person name="Woyke T."/>
        </authorList>
    </citation>
    <scope>NUCLEOTIDE SEQUENCE</scope>
    <source>
        <strain evidence="1">XH-70</strain>
    </source>
</reference>
<dbReference type="InterPro" id="IPR009003">
    <property type="entry name" value="Peptidase_S1_PA"/>
</dbReference>
<dbReference type="Gene3D" id="2.40.10.10">
    <property type="entry name" value="Trypsin-like serine proteases"/>
    <property type="match status" value="2"/>
</dbReference>
<dbReference type="OrthoDB" id="386325at2157"/>
<organism evidence="1 2">
    <name type="scientific">Halovivax ruber (strain DSM 18193 / JCM 13892 / XH-70)</name>
    <dbReference type="NCBI Taxonomy" id="797302"/>
    <lineage>
        <taxon>Archaea</taxon>
        <taxon>Methanobacteriati</taxon>
        <taxon>Methanobacteriota</taxon>
        <taxon>Stenosarchaea group</taxon>
        <taxon>Halobacteria</taxon>
        <taxon>Halobacteriales</taxon>
        <taxon>Natrialbaceae</taxon>
        <taxon>Halovivax</taxon>
    </lineage>
</organism>
<dbReference type="KEGG" id="hru:Halru_0264"/>
<proteinExistence type="predicted"/>
<dbReference type="eggNOG" id="arCOG10314">
    <property type="taxonomic scope" value="Archaea"/>
</dbReference>
<evidence type="ECO:0000313" key="1">
    <source>
        <dbReference type="EMBL" id="AGB14910.1"/>
    </source>
</evidence>
<sequence length="357" mass="39085">MTFRRNVLKAVGGGSVSLTVAKTGSALPDNEKRLPVVKRGGEIIKTQSVPEDWWEHERHIIKLKNNLKDEYKYESGISSVGISNSEEKIGPLKKSKLHIRVREDAKKDPSANPMSVLPERIDGEKIDVIEYSGVDNHNCSRDNYCDSNEYNSLGGGARLDSNHSSFGYVIKDLDPVLMCSAHAITCAHVCPDYTLEHKGKVVGQVTDLDPDQDWATVEITSDSEMDFSGKIHGTNRPISGHVTQEGLHVLKSDGETVYKRGAKTCKTSGEVSGYDEYLPDGYSTDCEGDDIYVHFTTCTDSGDSGSPHYREYTDSIGVKRAAVIAPHKGSVGDTSVGCAAYRIANKHSVEFDQPSRA</sequence>
<dbReference type="SUPFAM" id="SSF50494">
    <property type="entry name" value="Trypsin-like serine proteases"/>
    <property type="match status" value="1"/>
</dbReference>
<name>L0I5W3_HALRX</name>
<dbReference type="Proteomes" id="UP000010846">
    <property type="component" value="Chromosome"/>
</dbReference>